<reference evidence="1 2" key="1">
    <citation type="submission" date="2017-06" db="EMBL/GenBank/DDBJ databases">
        <authorList>
            <person name="Kim H.J."/>
            <person name="Triplett B.A."/>
        </authorList>
    </citation>
    <scope>NUCLEOTIDE SEQUENCE [LARGE SCALE GENOMIC DNA]</scope>
    <source>
        <strain evidence="1 2">DSM 29052</strain>
    </source>
</reference>
<dbReference type="AlphaFoldDB" id="A0A238YQ49"/>
<evidence type="ECO:0000313" key="2">
    <source>
        <dbReference type="Proteomes" id="UP000198417"/>
    </source>
</evidence>
<accession>A0A238YQ49</accession>
<name>A0A238YQ49_9RHOB</name>
<dbReference type="EMBL" id="FZNN01000019">
    <property type="protein sequence ID" value="SNR73396.1"/>
    <property type="molecule type" value="Genomic_DNA"/>
</dbReference>
<proteinExistence type="predicted"/>
<keyword evidence="2" id="KW-1185">Reference proteome</keyword>
<dbReference type="Proteomes" id="UP000198417">
    <property type="component" value="Unassembled WGS sequence"/>
</dbReference>
<protein>
    <submittedName>
        <fullName evidence="1">Uncharacterized protein</fullName>
    </submittedName>
</protein>
<organism evidence="1 2">
    <name type="scientific">Puniceibacterium sediminis</name>
    <dbReference type="NCBI Taxonomy" id="1608407"/>
    <lineage>
        <taxon>Bacteria</taxon>
        <taxon>Pseudomonadati</taxon>
        <taxon>Pseudomonadota</taxon>
        <taxon>Alphaproteobacteria</taxon>
        <taxon>Rhodobacterales</taxon>
        <taxon>Paracoccaceae</taxon>
        <taxon>Puniceibacterium</taxon>
    </lineage>
</organism>
<dbReference type="OrthoDB" id="7854136at2"/>
<evidence type="ECO:0000313" key="1">
    <source>
        <dbReference type="EMBL" id="SNR73396.1"/>
    </source>
</evidence>
<dbReference type="RefSeq" id="WP_089272810.1">
    <property type="nucleotide sequence ID" value="NZ_FZNN01000019.1"/>
</dbReference>
<gene>
    <name evidence="1" type="ORF">SAMN06265370_11943</name>
</gene>
<sequence>MMPLRLHRDLEVLPSKGMRLSDLDPALRGLLNHLRMVSLQCRSAARTDLLEACRILSSSPDVARNAHAEMLMKCLSQALEKPPLLFRPGVEEVSFDESWLLRATLVVANKDFDSFRFLLASRVPSHARRNLGFLIIGVSEQFCLV</sequence>